<evidence type="ECO:0000256" key="1">
    <source>
        <dbReference type="ARBA" id="ARBA00022737"/>
    </source>
</evidence>
<dbReference type="Gene3D" id="3.80.10.10">
    <property type="entry name" value="Ribonuclease Inhibitor"/>
    <property type="match status" value="2"/>
</dbReference>
<dbReference type="SUPFAM" id="SSF52047">
    <property type="entry name" value="RNI-like"/>
    <property type="match status" value="1"/>
</dbReference>
<dbReference type="PANTHER" id="PTHR24111:SF0">
    <property type="entry name" value="LEUCINE-RICH REPEAT-CONTAINING PROTEIN"/>
    <property type="match status" value="1"/>
</dbReference>
<dbReference type="InterPro" id="IPR001611">
    <property type="entry name" value="Leu-rich_rpt"/>
</dbReference>
<keyword evidence="1" id="KW-0677">Repeat</keyword>
<name>G0V2M1_TRYCI</name>
<dbReference type="InterPro" id="IPR032675">
    <property type="entry name" value="LRR_dom_sf"/>
</dbReference>
<accession>G0V2M1</accession>
<protein>
    <submittedName>
        <fullName evidence="2">Uncharacterized protein TCIL3000_11_13990</fullName>
    </submittedName>
</protein>
<proteinExistence type="predicted"/>
<sequence>MSKKNLPSQKESSKGATITPALELNVDADLRRLCESCIGFGEYILPFSRRVRVELQRVREGDQPNVPFIPFFAHGSIPLGEVRTLFTNIFPNYPLLRVIQLYHCSLGDEGILVIVNFVRTYRPSTAKNPFGIQCIEVPGCQIGPVGAKHIGTLFMESETLNCCVLDFNPLGDAGAKAIATTLQWNGTLKDLSLQHCAIGAAGAEALAEGALKCSNIRALSLRGNHLGPEGVKHVGTALGVSTTIESIDIADTRFGHSCDAVEALCQGIGKCTSLTSVDMDYNVLNPDAASLVTAVLVENKRLTEFRVHERMDSDLYLMIQHALERNGRALRKSKKRTKS</sequence>
<dbReference type="SMART" id="SM00368">
    <property type="entry name" value="LRR_RI"/>
    <property type="match status" value="5"/>
</dbReference>
<dbReference type="VEuPathDB" id="TriTrypDB:TcIL3000.11.13990"/>
<dbReference type="PANTHER" id="PTHR24111">
    <property type="entry name" value="LEUCINE-RICH REPEAT-CONTAINING PROTEIN 34"/>
    <property type="match status" value="1"/>
</dbReference>
<reference evidence="2" key="1">
    <citation type="journal article" date="2012" name="Proc. Natl. Acad. Sci. U.S.A.">
        <title>Antigenic diversity is generated by distinct evolutionary mechanisms in African trypanosome species.</title>
        <authorList>
            <person name="Jackson A.P."/>
            <person name="Berry A."/>
            <person name="Aslett M."/>
            <person name="Allison H.C."/>
            <person name="Burton P."/>
            <person name="Vavrova-Anderson J."/>
            <person name="Brown R."/>
            <person name="Browne H."/>
            <person name="Corton N."/>
            <person name="Hauser H."/>
            <person name="Gamble J."/>
            <person name="Gilderthorp R."/>
            <person name="Marcello L."/>
            <person name="McQuillan J."/>
            <person name="Otto T.D."/>
            <person name="Quail M.A."/>
            <person name="Sanders M.J."/>
            <person name="van Tonder A."/>
            <person name="Ginger M.L."/>
            <person name="Field M.C."/>
            <person name="Barry J.D."/>
            <person name="Hertz-Fowler C."/>
            <person name="Berriman M."/>
        </authorList>
    </citation>
    <scope>NUCLEOTIDE SEQUENCE</scope>
    <source>
        <strain evidence="2">IL3000</strain>
    </source>
</reference>
<organism evidence="2">
    <name type="scientific">Trypanosoma congolense (strain IL3000)</name>
    <dbReference type="NCBI Taxonomy" id="1068625"/>
    <lineage>
        <taxon>Eukaryota</taxon>
        <taxon>Discoba</taxon>
        <taxon>Euglenozoa</taxon>
        <taxon>Kinetoplastea</taxon>
        <taxon>Metakinetoplastina</taxon>
        <taxon>Trypanosomatida</taxon>
        <taxon>Trypanosomatidae</taxon>
        <taxon>Trypanosoma</taxon>
        <taxon>Nannomonas</taxon>
    </lineage>
</organism>
<dbReference type="AlphaFoldDB" id="G0V2M1"/>
<evidence type="ECO:0000313" key="2">
    <source>
        <dbReference type="EMBL" id="CCC95893.1"/>
    </source>
</evidence>
<gene>
    <name evidence="2" type="ORF">TCIL3000_11_13990</name>
</gene>
<dbReference type="EMBL" id="HE575324">
    <property type="protein sequence ID" value="CCC95893.1"/>
    <property type="molecule type" value="Genomic_DNA"/>
</dbReference>
<dbReference type="Pfam" id="PF13516">
    <property type="entry name" value="LRR_6"/>
    <property type="match status" value="3"/>
</dbReference>
<dbReference type="InterPro" id="IPR052201">
    <property type="entry name" value="LRR-containing_regulator"/>
</dbReference>